<dbReference type="Proteomes" id="UP000317303">
    <property type="component" value="Unassembled WGS sequence"/>
</dbReference>
<sequence length="160" mass="17972">MKLALALRELHRSERNLAVCLLHVAQRHRADAGVSHLAGDLARWSRQHVAELATVGGRYGLRMRAEPTYGSQQVARFWRATGDRFGNRPEMGLLLLADLRKVHRKAAGVSVDWELLAQGAQAAEDGELLDLARRCHPQSLRQMRWANARLKELSPQILVS</sequence>
<name>A0A660C9R1_9PSEU</name>
<dbReference type="AlphaFoldDB" id="A0A660C9R1"/>
<dbReference type="RefSeq" id="WP_030532964.1">
    <property type="nucleotide sequence ID" value="NZ_JOIJ01000011.1"/>
</dbReference>
<proteinExistence type="predicted"/>
<gene>
    <name evidence="1" type="ORF">JD82_02196</name>
</gene>
<evidence type="ECO:0000313" key="1">
    <source>
        <dbReference type="EMBL" id="TWH20350.1"/>
    </source>
</evidence>
<dbReference type="EMBL" id="VLJV01000001">
    <property type="protein sequence ID" value="TWH20350.1"/>
    <property type="molecule type" value="Genomic_DNA"/>
</dbReference>
<evidence type="ECO:0000313" key="2">
    <source>
        <dbReference type="Proteomes" id="UP000317303"/>
    </source>
</evidence>
<dbReference type="OrthoDB" id="669978at2"/>
<comment type="caution">
    <text evidence="1">The sequence shown here is derived from an EMBL/GenBank/DDBJ whole genome shotgun (WGS) entry which is preliminary data.</text>
</comment>
<organism evidence="1 2">
    <name type="scientific">Prauserella rugosa</name>
    <dbReference type="NCBI Taxonomy" id="43354"/>
    <lineage>
        <taxon>Bacteria</taxon>
        <taxon>Bacillati</taxon>
        <taxon>Actinomycetota</taxon>
        <taxon>Actinomycetes</taxon>
        <taxon>Pseudonocardiales</taxon>
        <taxon>Pseudonocardiaceae</taxon>
        <taxon>Prauserella</taxon>
    </lineage>
</organism>
<reference evidence="1 2" key="1">
    <citation type="submission" date="2019-07" db="EMBL/GenBank/DDBJ databases">
        <title>R&amp;d 2014.</title>
        <authorList>
            <person name="Klenk H.-P."/>
        </authorList>
    </citation>
    <scope>NUCLEOTIDE SEQUENCE [LARGE SCALE GENOMIC DNA]</scope>
    <source>
        <strain evidence="1 2">DSM 43194</strain>
    </source>
</reference>
<accession>A0A660C9R1</accession>
<keyword evidence="2" id="KW-1185">Reference proteome</keyword>
<protein>
    <submittedName>
        <fullName evidence="1">Uncharacterized protein</fullName>
    </submittedName>
</protein>